<dbReference type="Proteomes" id="UP000051739">
    <property type="component" value="Unassembled WGS sequence"/>
</dbReference>
<dbReference type="Gene3D" id="3.90.1510.10">
    <property type="entry name" value="Glycerate kinase, domain 2"/>
    <property type="match status" value="1"/>
</dbReference>
<organism evidence="5 6">
    <name type="scientific">Limosilactobacillus gastricus DSM 16045</name>
    <dbReference type="NCBI Taxonomy" id="1423749"/>
    <lineage>
        <taxon>Bacteria</taxon>
        <taxon>Bacillati</taxon>
        <taxon>Bacillota</taxon>
        <taxon>Bacilli</taxon>
        <taxon>Lactobacillales</taxon>
        <taxon>Lactobacillaceae</taxon>
        <taxon>Limosilactobacillus</taxon>
    </lineage>
</organism>
<comment type="similarity">
    <text evidence="1 4">Belongs to the glycerate kinase type-1 family.</text>
</comment>
<dbReference type="Gene3D" id="3.40.50.10350">
    <property type="entry name" value="Glycerate kinase, domain 1"/>
    <property type="match status" value="1"/>
</dbReference>
<evidence type="ECO:0000313" key="6">
    <source>
        <dbReference type="Proteomes" id="UP000051739"/>
    </source>
</evidence>
<dbReference type="GO" id="GO:0031388">
    <property type="term" value="P:organic acid phosphorylation"/>
    <property type="evidence" value="ECO:0007669"/>
    <property type="project" value="UniProtKB-UniRule"/>
</dbReference>
<evidence type="ECO:0000256" key="2">
    <source>
        <dbReference type="ARBA" id="ARBA00022679"/>
    </source>
</evidence>
<dbReference type="InterPro" id="IPR004381">
    <property type="entry name" value="Glycerate_kinase"/>
</dbReference>
<dbReference type="PANTHER" id="PTHR21599">
    <property type="entry name" value="GLYCERATE KINASE"/>
    <property type="match status" value="1"/>
</dbReference>
<keyword evidence="2 4" id="KW-0808">Transferase</keyword>
<dbReference type="Pfam" id="PF02595">
    <property type="entry name" value="Gly_kinase"/>
    <property type="match status" value="1"/>
</dbReference>
<dbReference type="PANTHER" id="PTHR21599:SF0">
    <property type="entry name" value="GLYCERATE KINASE"/>
    <property type="match status" value="1"/>
</dbReference>
<evidence type="ECO:0000313" key="5">
    <source>
        <dbReference type="EMBL" id="KRM01636.1"/>
    </source>
</evidence>
<dbReference type="NCBIfam" id="TIGR00045">
    <property type="entry name" value="glycerate kinase"/>
    <property type="match status" value="1"/>
</dbReference>
<reference evidence="5 6" key="1">
    <citation type="journal article" date="2015" name="Genome Announc.">
        <title>Expanding the biotechnology potential of lactobacilli through comparative genomics of 213 strains and associated genera.</title>
        <authorList>
            <person name="Sun Z."/>
            <person name="Harris H.M."/>
            <person name="McCann A."/>
            <person name="Guo C."/>
            <person name="Argimon S."/>
            <person name="Zhang W."/>
            <person name="Yang X."/>
            <person name="Jeffery I.B."/>
            <person name="Cooney J.C."/>
            <person name="Kagawa T.F."/>
            <person name="Liu W."/>
            <person name="Song Y."/>
            <person name="Salvetti E."/>
            <person name="Wrobel A."/>
            <person name="Rasinkangas P."/>
            <person name="Parkhill J."/>
            <person name="Rea M.C."/>
            <person name="O'Sullivan O."/>
            <person name="Ritari J."/>
            <person name="Douillard F.P."/>
            <person name="Paul Ross R."/>
            <person name="Yang R."/>
            <person name="Briner A.E."/>
            <person name="Felis G.E."/>
            <person name="de Vos W.M."/>
            <person name="Barrangou R."/>
            <person name="Klaenhammer T.R."/>
            <person name="Caufield P.W."/>
            <person name="Cui Y."/>
            <person name="Zhang H."/>
            <person name="O'Toole P.W."/>
        </authorList>
    </citation>
    <scope>NUCLEOTIDE SEQUENCE [LARGE SCALE GENOMIC DNA]</scope>
    <source>
        <strain evidence="5 6">DSM 16045</strain>
    </source>
</reference>
<dbReference type="AlphaFoldDB" id="A0A0R1VDA1"/>
<dbReference type="EMBL" id="AZFN01000016">
    <property type="protein sequence ID" value="KRM01636.1"/>
    <property type="molecule type" value="Genomic_DNA"/>
</dbReference>
<keyword evidence="3 4" id="KW-0418">Kinase</keyword>
<proteinExistence type="inferred from homology"/>
<dbReference type="SUPFAM" id="SSF110738">
    <property type="entry name" value="Glycerate kinase I"/>
    <property type="match status" value="1"/>
</dbReference>
<sequence length="378" mass="38590">MKFVIAPDSFKESMTALVAAQAIQTGLLRALPTAQCQLIPLADGGEGTVATLVHAHQGEMVLTLTAGPLPGQTIQGTYGLIDNGETAVIEVAVADDLTLVPRQQRDPLLASSYGTGQQILAALARGVQRIIIGLGGSASVDGGLGILQALGARCLDDQGQPVPAGGQGLSQVATIDLSTIDPRLSQAELILASDVTNPLLGPHGAAKVFGPQKGATPKMVVTLEAGMKNFARRMNVTVGRDFSQVAGSGAAGGIGFALLVLGGQLQSGIELMMAATNLSQAIQTADMVITGEGRIDGQTSFGKVPAGVARLAKQAHKPLIAIGGSLGDDLSALYDMGFTAIFSCLSSVKSLDQVLAQGPANLSRTAENIGRLLVLKSK</sequence>
<evidence type="ECO:0000256" key="4">
    <source>
        <dbReference type="PIRNR" id="PIRNR006078"/>
    </source>
</evidence>
<dbReference type="InterPro" id="IPR018197">
    <property type="entry name" value="Glycerate_kinase_RE-like"/>
</dbReference>
<name>A0A0R1VDA1_9LACO</name>
<dbReference type="PIRSF" id="PIRSF006078">
    <property type="entry name" value="GlxK"/>
    <property type="match status" value="1"/>
</dbReference>
<evidence type="ECO:0000256" key="1">
    <source>
        <dbReference type="ARBA" id="ARBA00006284"/>
    </source>
</evidence>
<dbReference type="PATRIC" id="fig|1423749.3.peg.574"/>
<evidence type="ECO:0000256" key="3">
    <source>
        <dbReference type="ARBA" id="ARBA00022777"/>
    </source>
</evidence>
<gene>
    <name evidence="5" type="ORF">FC60_GL000570</name>
</gene>
<dbReference type="InterPro" id="IPR018193">
    <property type="entry name" value="Glyc_kinase_flavodox-like_fold"/>
</dbReference>
<dbReference type="GO" id="GO:0008887">
    <property type="term" value="F:glycerate kinase activity"/>
    <property type="evidence" value="ECO:0007669"/>
    <property type="project" value="UniProtKB-UniRule"/>
</dbReference>
<accession>A0A0R1VDA1</accession>
<protein>
    <submittedName>
        <fullName evidence="5">Glycerate kinase</fullName>
    </submittedName>
</protein>
<dbReference type="InterPro" id="IPR036129">
    <property type="entry name" value="Glycerate_kinase_sf"/>
</dbReference>
<comment type="caution">
    <text evidence="5">The sequence shown here is derived from an EMBL/GenBank/DDBJ whole genome shotgun (WGS) entry which is preliminary data.</text>
</comment>
<keyword evidence="6" id="KW-1185">Reference proteome</keyword>
<dbReference type="RefSeq" id="WP_056937607.1">
    <property type="nucleotide sequence ID" value="NZ_AZFN01000016.1"/>
</dbReference>